<sequence length="66" mass="7721">MLNNEFTTAYSSKCLKVKARKRPCTQDIITKIHKYLNDFVIPRKAIVFLIDINSLKFCIIFPTGWN</sequence>
<dbReference type="Proteomes" id="UP000266861">
    <property type="component" value="Unassembled WGS sequence"/>
</dbReference>
<dbReference type="AlphaFoldDB" id="A0A397I934"/>
<gene>
    <name evidence="1" type="ORF">Glove_267g57</name>
</gene>
<name>A0A397I934_9GLOM</name>
<protein>
    <submittedName>
        <fullName evidence="1">Uncharacterized protein</fullName>
    </submittedName>
</protein>
<keyword evidence="2" id="KW-1185">Reference proteome</keyword>
<organism evidence="1 2">
    <name type="scientific">Diversispora epigaea</name>
    <dbReference type="NCBI Taxonomy" id="1348612"/>
    <lineage>
        <taxon>Eukaryota</taxon>
        <taxon>Fungi</taxon>
        <taxon>Fungi incertae sedis</taxon>
        <taxon>Mucoromycota</taxon>
        <taxon>Glomeromycotina</taxon>
        <taxon>Glomeromycetes</taxon>
        <taxon>Diversisporales</taxon>
        <taxon>Diversisporaceae</taxon>
        <taxon>Diversispora</taxon>
    </lineage>
</organism>
<proteinExistence type="predicted"/>
<comment type="caution">
    <text evidence="1">The sequence shown here is derived from an EMBL/GenBank/DDBJ whole genome shotgun (WGS) entry which is preliminary data.</text>
</comment>
<evidence type="ECO:0000313" key="1">
    <source>
        <dbReference type="EMBL" id="RHZ70778.1"/>
    </source>
</evidence>
<accession>A0A397I934</accession>
<evidence type="ECO:0000313" key="2">
    <source>
        <dbReference type="Proteomes" id="UP000266861"/>
    </source>
</evidence>
<reference evidence="1 2" key="1">
    <citation type="submission" date="2018-08" db="EMBL/GenBank/DDBJ databases">
        <title>Genome and evolution of the arbuscular mycorrhizal fungus Diversispora epigaea (formerly Glomus versiforme) and its bacterial endosymbionts.</title>
        <authorList>
            <person name="Sun X."/>
            <person name="Fei Z."/>
            <person name="Harrison M."/>
        </authorList>
    </citation>
    <scope>NUCLEOTIDE SEQUENCE [LARGE SCALE GENOMIC DNA]</scope>
    <source>
        <strain evidence="1 2">IT104</strain>
    </source>
</reference>
<dbReference type="EMBL" id="PQFF01000244">
    <property type="protein sequence ID" value="RHZ70778.1"/>
    <property type="molecule type" value="Genomic_DNA"/>
</dbReference>